<gene>
    <name evidence="12" type="ORF">CDL12_24724</name>
</gene>
<evidence type="ECO:0000256" key="1">
    <source>
        <dbReference type="ARBA" id="ARBA00001971"/>
    </source>
</evidence>
<dbReference type="PANTHER" id="PTHR47950:SF49">
    <property type="entry name" value="CYTOCHROME P450"/>
    <property type="match status" value="1"/>
</dbReference>
<comment type="cofactor">
    <cofactor evidence="1 9">
        <name>heme</name>
        <dbReference type="ChEBI" id="CHEBI:30413"/>
    </cofactor>
</comment>
<keyword evidence="11" id="KW-0732">Signal</keyword>
<keyword evidence="8 10" id="KW-0503">Monooxygenase</keyword>
<reference evidence="13" key="1">
    <citation type="journal article" date="2018" name="Gigascience">
        <title>Genome assembly of the Pink Ipe (Handroanthus impetiginosus, Bignoniaceae), a highly valued, ecologically keystone Neotropical timber forest tree.</title>
        <authorList>
            <person name="Silva-Junior O.B."/>
            <person name="Grattapaglia D."/>
            <person name="Novaes E."/>
            <person name="Collevatti R.G."/>
        </authorList>
    </citation>
    <scope>NUCLEOTIDE SEQUENCE [LARGE SCALE GENOMIC DNA]</scope>
    <source>
        <strain evidence="13">cv. UFG-1</strain>
    </source>
</reference>
<keyword evidence="6 10" id="KW-0560">Oxidoreductase</keyword>
<evidence type="ECO:0000313" key="13">
    <source>
        <dbReference type="Proteomes" id="UP000231279"/>
    </source>
</evidence>
<comment type="similarity">
    <text evidence="3 10">Belongs to the cytochrome P450 family.</text>
</comment>
<dbReference type="SUPFAM" id="SSF48264">
    <property type="entry name" value="Cytochrome P450"/>
    <property type="match status" value="1"/>
</dbReference>
<name>A0A2G9GBU5_9LAMI</name>
<dbReference type="InterPro" id="IPR017972">
    <property type="entry name" value="Cyt_P450_CS"/>
</dbReference>
<dbReference type="GO" id="GO:0016705">
    <property type="term" value="F:oxidoreductase activity, acting on paired donors, with incorporation or reduction of molecular oxygen"/>
    <property type="evidence" value="ECO:0007669"/>
    <property type="project" value="InterPro"/>
</dbReference>
<dbReference type="OrthoDB" id="1652605at2759"/>
<sequence length="490" mass="55444">MNILILLLLLPLLLFFYKHSQSHTKNLPPGPNLLIVLKNISQFSKSPHIALTNLSKMYGPLISLRLGGQIVVVASTPAIAEEVLKTHNRVFSGRFLPSVYYNVPGTKNASLVMARECNDTWKFLRGIGQKSIFSSMAIESTSPIRTMKVMEMMKFLRNNKEGKVVNIENIISATFTNIATNVLASRNLFEPGGESEKDKKVMNFFNDIIEKATTFGLSDFFPVLERVDFWTKGRAMGIYRTINLIWDDIIKERRERGESAETKSTQDFLDVLIGHSFSNDEIGILLTELIVAGMDTTTITIVWLMAELIKNPEIFHKVRKEITDQAIQNNTLNESLLSECQYFQACIKETLRLHIPGPFGVPHRATETCQVNNYKVPKDSIVLVNLWAIQVDPNNWKDGTKFKPERFLNSTIDFKGATSEFIPFGAGSRKCPGSNVALRVVQLIVASLVYYFDWNLPNGKNWSELDLTDRFGTTLKKDKPLYLIPKQRGN</sequence>
<evidence type="ECO:0000256" key="6">
    <source>
        <dbReference type="ARBA" id="ARBA00023002"/>
    </source>
</evidence>
<evidence type="ECO:0000256" key="2">
    <source>
        <dbReference type="ARBA" id="ARBA00004167"/>
    </source>
</evidence>
<feature type="binding site" description="axial binding residue" evidence="9">
    <location>
        <position position="431"/>
    </location>
    <ligand>
        <name>heme</name>
        <dbReference type="ChEBI" id="CHEBI:30413"/>
    </ligand>
    <ligandPart>
        <name>Fe</name>
        <dbReference type="ChEBI" id="CHEBI:18248"/>
    </ligandPart>
</feature>
<dbReference type="PRINTS" id="PR00385">
    <property type="entry name" value="P450"/>
</dbReference>
<feature type="signal peptide" evidence="11">
    <location>
        <begin position="1"/>
        <end position="22"/>
    </location>
</feature>
<keyword evidence="7 9" id="KW-0408">Iron</keyword>
<organism evidence="12 13">
    <name type="scientific">Handroanthus impetiginosus</name>
    <dbReference type="NCBI Taxonomy" id="429701"/>
    <lineage>
        <taxon>Eukaryota</taxon>
        <taxon>Viridiplantae</taxon>
        <taxon>Streptophyta</taxon>
        <taxon>Embryophyta</taxon>
        <taxon>Tracheophyta</taxon>
        <taxon>Spermatophyta</taxon>
        <taxon>Magnoliopsida</taxon>
        <taxon>eudicotyledons</taxon>
        <taxon>Gunneridae</taxon>
        <taxon>Pentapetalae</taxon>
        <taxon>asterids</taxon>
        <taxon>lamiids</taxon>
        <taxon>Lamiales</taxon>
        <taxon>Bignoniaceae</taxon>
        <taxon>Crescentiina</taxon>
        <taxon>Tabebuia alliance</taxon>
        <taxon>Handroanthus</taxon>
    </lineage>
</organism>
<protein>
    <submittedName>
        <fullName evidence="12">Cytochrome P450 CYP2 subfamily</fullName>
    </submittedName>
</protein>
<evidence type="ECO:0000256" key="5">
    <source>
        <dbReference type="ARBA" id="ARBA00022723"/>
    </source>
</evidence>
<keyword evidence="13" id="KW-1185">Reference proteome</keyword>
<comment type="caution">
    <text evidence="12">The sequence shown here is derived from an EMBL/GenBank/DDBJ whole genome shotgun (WGS) entry which is preliminary data.</text>
</comment>
<dbReference type="GO" id="GO:0016020">
    <property type="term" value="C:membrane"/>
    <property type="evidence" value="ECO:0007669"/>
    <property type="project" value="UniProtKB-SubCell"/>
</dbReference>
<keyword evidence="4 9" id="KW-0349">Heme</keyword>
<dbReference type="GO" id="GO:0004497">
    <property type="term" value="F:monooxygenase activity"/>
    <property type="evidence" value="ECO:0007669"/>
    <property type="project" value="UniProtKB-KW"/>
</dbReference>
<evidence type="ECO:0000256" key="7">
    <source>
        <dbReference type="ARBA" id="ARBA00023004"/>
    </source>
</evidence>
<proteinExistence type="inferred from homology"/>
<evidence type="ECO:0000256" key="9">
    <source>
        <dbReference type="PIRSR" id="PIRSR602401-1"/>
    </source>
</evidence>
<dbReference type="Proteomes" id="UP000231279">
    <property type="component" value="Unassembled WGS sequence"/>
</dbReference>
<evidence type="ECO:0000256" key="3">
    <source>
        <dbReference type="ARBA" id="ARBA00010617"/>
    </source>
</evidence>
<dbReference type="AlphaFoldDB" id="A0A2G9GBU5"/>
<dbReference type="InterPro" id="IPR002401">
    <property type="entry name" value="Cyt_P450_E_grp-I"/>
</dbReference>
<accession>A0A2G9GBU5</accession>
<dbReference type="PANTHER" id="PTHR47950">
    <property type="entry name" value="CYTOCHROME P450, FAMILY 76, SUBFAMILY C, POLYPEPTIDE 5-RELATED"/>
    <property type="match status" value="1"/>
</dbReference>
<comment type="subcellular location">
    <subcellularLocation>
        <location evidence="2">Membrane</location>
        <topology evidence="2">Single-pass membrane protein</topology>
    </subcellularLocation>
</comment>
<dbReference type="InterPro" id="IPR001128">
    <property type="entry name" value="Cyt_P450"/>
</dbReference>
<dbReference type="Pfam" id="PF00067">
    <property type="entry name" value="p450"/>
    <property type="match status" value="1"/>
</dbReference>
<dbReference type="EMBL" id="NKXS01005780">
    <property type="protein sequence ID" value="PIN02757.1"/>
    <property type="molecule type" value="Genomic_DNA"/>
</dbReference>
<dbReference type="PRINTS" id="PR00463">
    <property type="entry name" value="EP450I"/>
</dbReference>
<dbReference type="STRING" id="429701.A0A2G9GBU5"/>
<evidence type="ECO:0000313" key="12">
    <source>
        <dbReference type="EMBL" id="PIN02757.1"/>
    </source>
</evidence>
<evidence type="ECO:0000256" key="11">
    <source>
        <dbReference type="SAM" id="SignalP"/>
    </source>
</evidence>
<dbReference type="PROSITE" id="PS00086">
    <property type="entry name" value="CYTOCHROME_P450"/>
    <property type="match status" value="1"/>
</dbReference>
<evidence type="ECO:0000256" key="10">
    <source>
        <dbReference type="RuleBase" id="RU000461"/>
    </source>
</evidence>
<dbReference type="Gene3D" id="1.10.630.10">
    <property type="entry name" value="Cytochrome P450"/>
    <property type="match status" value="1"/>
</dbReference>
<evidence type="ECO:0000256" key="4">
    <source>
        <dbReference type="ARBA" id="ARBA00022617"/>
    </source>
</evidence>
<keyword evidence="5 9" id="KW-0479">Metal-binding</keyword>
<dbReference type="GO" id="GO:0020037">
    <property type="term" value="F:heme binding"/>
    <property type="evidence" value="ECO:0007669"/>
    <property type="project" value="InterPro"/>
</dbReference>
<feature type="chain" id="PRO_5013701544" evidence="11">
    <location>
        <begin position="23"/>
        <end position="490"/>
    </location>
</feature>
<evidence type="ECO:0000256" key="8">
    <source>
        <dbReference type="ARBA" id="ARBA00023033"/>
    </source>
</evidence>
<dbReference type="GO" id="GO:0005506">
    <property type="term" value="F:iron ion binding"/>
    <property type="evidence" value="ECO:0007669"/>
    <property type="project" value="InterPro"/>
</dbReference>
<dbReference type="InterPro" id="IPR036396">
    <property type="entry name" value="Cyt_P450_sf"/>
</dbReference>